<dbReference type="GO" id="GO:0005737">
    <property type="term" value="C:cytoplasm"/>
    <property type="evidence" value="ECO:0007669"/>
    <property type="project" value="InterPro"/>
</dbReference>
<dbReference type="InterPro" id="IPR023212">
    <property type="entry name" value="Hsp33_helix_hairpin_bin_dom_sf"/>
</dbReference>
<dbReference type="Pfam" id="PF01430">
    <property type="entry name" value="HSP33"/>
    <property type="match status" value="1"/>
</dbReference>
<dbReference type="SUPFAM" id="SSF118352">
    <property type="entry name" value="HSP33 redox switch-like"/>
    <property type="match status" value="1"/>
</dbReference>
<evidence type="ECO:0000256" key="2">
    <source>
        <dbReference type="ARBA" id="ARBA00022833"/>
    </source>
</evidence>
<dbReference type="GO" id="GO:0042026">
    <property type="term" value="P:protein refolding"/>
    <property type="evidence" value="ECO:0007669"/>
    <property type="project" value="TreeGrafter"/>
</dbReference>
<dbReference type="InterPro" id="IPR000397">
    <property type="entry name" value="Heat_shock_Hsp33"/>
</dbReference>
<evidence type="ECO:0000313" key="6">
    <source>
        <dbReference type="EMBL" id="MBE1236527.1"/>
    </source>
</evidence>
<gene>
    <name evidence="6" type="ORF">IHV25_02525</name>
</gene>
<dbReference type="Gene3D" id="3.55.30.10">
    <property type="entry name" value="Hsp33 domain"/>
    <property type="match status" value="1"/>
</dbReference>
<dbReference type="PANTHER" id="PTHR30111">
    <property type="entry name" value="33 KDA CHAPERONIN"/>
    <property type="match status" value="1"/>
</dbReference>
<organism evidence="6 7">
    <name type="scientific">Phaeovibrio sulfidiphilus</name>
    <dbReference type="NCBI Taxonomy" id="1220600"/>
    <lineage>
        <taxon>Bacteria</taxon>
        <taxon>Pseudomonadati</taxon>
        <taxon>Pseudomonadota</taxon>
        <taxon>Alphaproteobacteria</taxon>
        <taxon>Rhodospirillales</taxon>
        <taxon>Rhodospirillaceae</taxon>
        <taxon>Phaeovibrio</taxon>
    </lineage>
</organism>
<keyword evidence="2" id="KW-0862">Zinc</keyword>
<dbReference type="Gene3D" id="3.90.1280.10">
    <property type="entry name" value="HSP33 redox switch-like"/>
    <property type="match status" value="1"/>
</dbReference>
<dbReference type="AlphaFoldDB" id="A0A8J7CP21"/>
<dbReference type="EMBL" id="JACZHT010000001">
    <property type="protein sequence ID" value="MBE1236527.1"/>
    <property type="molecule type" value="Genomic_DNA"/>
</dbReference>
<dbReference type="PIRSF" id="PIRSF005261">
    <property type="entry name" value="Heat_shock_Hsp33"/>
    <property type="match status" value="1"/>
</dbReference>
<sequence>MTSFDNLIQPFFLGSGVLRGTLVRAGRVTSDIMGKHDYPEPVGRLLGECVTLAIALSSSLKYEGLFTLQVRTEGPVRALVVDVTSAGMVRAVARFDEEAIPDLPSCSLPALTGEGVLTFTVDQGPGMSPYQGIVSLEGESVTECALTYITRSEQIPTRLILASAPPDSPSGTWRSAALLLQRMPPATGTWEPEWDDSWETASILMDTLTEKELTDLSLDPRVLLYRLFHAEDLHPGATRPVFYGCRCSTEKVMRTLAALGEEDRNALRDLGVIDVVCEFCQTHHAISHEQLESWLASLET</sequence>
<dbReference type="Proteomes" id="UP000631034">
    <property type="component" value="Unassembled WGS sequence"/>
</dbReference>
<dbReference type="GO" id="GO:0051082">
    <property type="term" value="F:unfolded protein binding"/>
    <property type="evidence" value="ECO:0007669"/>
    <property type="project" value="InterPro"/>
</dbReference>
<evidence type="ECO:0000256" key="4">
    <source>
        <dbReference type="ARBA" id="ARBA00023186"/>
    </source>
</evidence>
<dbReference type="PANTHER" id="PTHR30111:SF1">
    <property type="entry name" value="33 KDA CHAPERONIN"/>
    <property type="match status" value="1"/>
</dbReference>
<keyword evidence="5" id="KW-0676">Redox-active center</keyword>
<dbReference type="InterPro" id="IPR016153">
    <property type="entry name" value="Heat_shock_Hsp33_N"/>
</dbReference>
<comment type="caution">
    <text evidence="6">The sequence shown here is derived from an EMBL/GenBank/DDBJ whole genome shotgun (WGS) entry which is preliminary data.</text>
</comment>
<protein>
    <submittedName>
        <fullName evidence="6">Hsp33 family molecular chaperone HslO</fullName>
    </submittedName>
</protein>
<name>A0A8J7CP21_9PROT</name>
<keyword evidence="3" id="KW-1015">Disulfide bond</keyword>
<evidence type="ECO:0000256" key="1">
    <source>
        <dbReference type="ARBA" id="ARBA00022490"/>
    </source>
</evidence>
<accession>A0A8J7CP21</accession>
<keyword evidence="4" id="KW-0143">Chaperone</keyword>
<keyword evidence="1" id="KW-0963">Cytoplasm</keyword>
<dbReference type="SUPFAM" id="SSF64397">
    <property type="entry name" value="Hsp33 domain"/>
    <property type="match status" value="1"/>
</dbReference>
<dbReference type="Gene3D" id="1.10.287.480">
    <property type="entry name" value="helix hairpin bin"/>
    <property type="match status" value="1"/>
</dbReference>
<keyword evidence="7" id="KW-1185">Reference proteome</keyword>
<dbReference type="GO" id="GO:0044183">
    <property type="term" value="F:protein folding chaperone"/>
    <property type="evidence" value="ECO:0007669"/>
    <property type="project" value="TreeGrafter"/>
</dbReference>
<reference evidence="6" key="1">
    <citation type="submission" date="2020-10" db="EMBL/GenBank/DDBJ databases">
        <title>Genome sequence of the unusual species of purple photosynthetic bacteria, Phaeovibrio sulfidiphilus DSM 23193, type strain.</title>
        <authorList>
            <person name="Kyndt J.A."/>
            <person name="Meyer T.E."/>
        </authorList>
    </citation>
    <scope>NUCLEOTIDE SEQUENCE</scope>
    <source>
        <strain evidence="6">DSM 23193</strain>
    </source>
</reference>
<dbReference type="CDD" id="cd00498">
    <property type="entry name" value="Hsp33"/>
    <property type="match status" value="1"/>
</dbReference>
<dbReference type="RefSeq" id="WP_192533381.1">
    <property type="nucleotide sequence ID" value="NZ_JACZHT010000001.1"/>
</dbReference>
<dbReference type="InterPro" id="IPR016154">
    <property type="entry name" value="Heat_shock_Hsp33_C"/>
</dbReference>
<proteinExistence type="predicted"/>
<evidence type="ECO:0000256" key="5">
    <source>
        <dbReference type="ARBA" id="ARBA00023284"/>
    </source>
</evidence>
<evidence type="ECO:0000313" key="7">
    <source>
        <dbReference type="Proteomes" id="UP000631034"/>
    </source>
</evidence>
<evidence type="ECO:0000256" key="3">
    <source>
        <dbReference type="ARBA" id="ARBA00023157"/>
    </source>
</evidence>